<dbReference type="GO" id="GO:0016787">
    <property type="term" value="F:hydrolase activity"/>
    <property type="evidence" value="ECO:0007669"/>
    <property type="project" value="UniProtKB-KW"/>
</dbReference>
<dbReference type="HOGENOM" id="CLU_2875048_0_0_2"/>
<organism evidence="2 3">
    <name type="scientific">Methanosarcina barkeri str. Wiesmoor</name>
    <dbReference type="NCBI Taxonomy" id="1434109"/>
    <lineage>
        <taxon>Archaea</taxon>
        <taxon>Methanobacteriati</taxon>
        <taxon>Methanobacteriota</taxon>
        <taxon>Stenosarchaea group</taxon>
        <taxon>Methanomicrobia</taxon>
        <taxon>Methanosarcinales</taxon>
        <taxon>Methanosarcinaceae</taxon>
        <taxon>Methanosarcina</taxon>
    </lineage>
</organism>
<feature type="transmembrane region" description="Helical" evidence="1">
    <location>
        <begin position="12"/>
        <end position="34"/>
    </location>
</feature>
<evidence type="ECO:0000256" key="1">
    <source>
        <dbReference type="SAM" id="Phobius"/>
    </source>
</evidence>
<reference evidence="2 3" key="1">
    <citation type="submission" date="2014-07" db="EMBL/GenBank/DDBJ databases">
        <title>Methanogenic archaea and the global carbon cycle.</title>
        <authorList>
            <person name="Henriksen J.R."/>
            <person name="Luke J."/>
            <person name="Reinhart S."/>
            <person name="Benedict M.N."/>
            <person name="Youngblut N.D."/>
            <person name="Metcalf M.E."/>
            <person name="Whitaker R.J."/>
            <person name="Metcalf W.W."/>
        </authorList>
    </citation>
    <scope>NUCLEOTIDE SEQUENCE [LARGE SCALE GENOMIC DNA]</scope>
    <source>
        <strain evidence="2 3">Wiesmoor</strain>
    </source>
</reference>
<name>A0A0E3QIY2_METBA</name>
<evidence type="ECO:0000313" key="3">
    <source>
        <dbReference type="Proteomes" id="UP000033038"/>
    </source>
</evidence>
<dbReference type="KEGG" id="mbw:MSBRW_0619"/>
<keyword evidence="1" id="KW-0472">Membrane</keyword>
<dbReference type="EC" id="3.6.3.14" evidence="2"/>
<gene>
    <name evidence="2" type="ORF">MSBRW_0619</name>
</gene>
<dbReference type="PATRIC" id="fig|1434109.4.peg.754"/>
<dbReference type="AlphaFoldDB" id="A0A0E3QIY2"/>
<protein>
    <submittedName>
        <fullName evidence="2">V-type ATP synthase subunit I</fullName>
        <ecNumber evidence="2">3.6.3.14</ecNumber>
    </submittedName>
</protein>
<proteinExistence type="predicted"/>
<keyword evidence="1" id="KW-0812">Transmembrane</keyword>
<sequence length="63" mass="6841">MVWSDHSKIGFAAMAAILVFILGHALNTVLGIMAPGLHALRFQYVELDNSMKEGAENSTHSDI</sequence>
<dbReference type="Proteomes" id="UP000033038">
    <property type="component" value="Chromosome"/>
</dbReference>
<evidence type="ECO:0000313" key="2">
    <source>
        <dbReference type="EMBL" id="AKB49872.1"/>
    </source>
</evidence>
<keyword evidence="1" id="KW-1133">Transmembrane helix</keyword>
<keyword evidence="2" id="KW-0378">Hydrolase</keyword>
<dbReference type="EMBL" id="CP009526">
    <property type="protein sequence ID" value="AKB49872.1"/>
    <property type="molecule type" value="Genomic_DNA"/>
</dbReference>
<accession>A0A0E3QIY2</accession>